<dbReference type="Pfam" id="PF02872">
    <property type="entry name" value="5_nucleotid_C"/>
    <property type="match status" value="1"/>
</dbReference>
<dbReference type="PANTHER" id="PTHR11575">
    <property type="entry name" value="5'-NUCLEOTIDASE-RELATED"/>
    <property type="match status" value="1"/>
</dbReference>
<keyword evidence="7" id="KW-1185">Reference proteome</keyword>
<organism evidence="6 7">
    <name type="scientific">Cyclotella cryptica</name>
    <dbReference type="NCBI Taxonomy" id="29204"/>
    <lineage>
        <taxon>Eukaryota</taxon>
        <taxon>Sar</taxon>
        <taxon>Stramenopiles</taxon>
        <taxon>Ochrophyta</taxon>
        <taxon>Bacillariophyta</taxon>
        <taxon>Coscinodiscophyceae</taxon>
        <taxon>Thalassiosirophycidae</taxon>
        <taxon>Stephanodiscales</taxon>
        <taxon>Stephanodiscaceae</taxon>
        <taxon>Cyclotella</taxon>
    </lineage>
</organism>
<evidence type="ECO:0000256" key="1">
    <source>
        <dbReference type="ARBA" id="ARBA00006654"/>
    </source>
</evidence>
<evidence type="ECO:0000313" key="6">
    <source>
        <dbReference type="EMBL" id="KAL3798150.1"/>
    </source>
</evidence>
<evidence type="ECO:0000259" key="4">
    <source>
        <dbReference type="Pfam" id="PF00149"/>
    </source>
</evidence>
<dbReference type="PRINTS" id="PR01607">
    <property type="entry name" value="APYRASEFAMLY"/>
</dbReference>
<dbReference type="InterPro" id="IPR006179">
    <property type="entry name" value="5_nucleotidase/apyrase"/>
</dbReference>
<feature type="domain" description="Calcineurin-like phosphoesterase" evidence="4">
    <location>
        <begin position="39"/>
        <end position="250"/>
    </location>
</feature>
<dbReference type="InterPro" id="IPR029052">
    <property type="entry name" value="Metallo-depent_PP-like"/>
</dbReference>
<evidence type="ECO:0000256" key="3">
    <source>
        <dbReference type="RuleBase" id="RU362119"/>
    </source>
</evidence>
<dbReference type="GO" id="GO:0016787">
    <property type="term" value="F:hydrolase activity"/>
    <property type="evidence" value="ECO:0007669"/>
    <property type="project" value="UniProtKB-KW"/>
</dbReference>
<dbReference type="SUPFAM" id="SSF55816">
    <property type="entry name" value="5'-nucleotidase (syn. UDP-sugar hydrolase), C-terminal domain"/>
    <property type="match status" value="1"/>
</dbReference>
<keyword evidence="3" id="KW-0378">Hydrolase</keyword>
<dbReference type="InterPro" id="IPR008334">
    <property type="entry name" value="5'-Nucleotdase_C"/>
</dbReference>
<dbReference type="InterPro" id="IPR004843">
    <property type="entry name" value="Calcineurin-like_PHP"/>
</dbReference>
<evidence type="ECO:0000313" key="7">
    <source>
        <dbReference type="Proteomes" id="UP001516023"/>
    </source>
</evidence>
<comment type="caution">
    <text evidence="6">The sequence shown here is derived from an EMBL/GenBank/DDBJ whole genome shotgun (WGS) entry which is preliminary data.</text>
</comment>
<comment type="similarity">
    <text evidence="1 3">Belongs to the 5'-nucleotidase family.</text>
</comment>
<feature type="domain" description="5'-Nucleotidase C-terminal" evidence="5">
    <location>
        <begin position="400"/>
        <end position="561"/>
    </location>
</feature>
<evidence type="ECO:0008006" key="8">
    <source>
        <dbReference type="Google" id="ProtNLM"/>
    </source>
</evidence>
<dbReference type="Proteomes" id="UP001516023">
    <property type="component" value="Unassembled WGS sequence"/>
</dbReference>
<dbReference type="Gene3D" id="3.90.780.10">
    <property type="entry name" value="5'-Nucleotidase, C-terminal domain"/>
    <property type="match status" value="1"/>
</dbReference>
<dbReference type="AlphaFoldDB" id="A0ABD3QK70"/>
<name>A0ABD3QK70_9STRA</name>
<keyword evidence="3" id="KW-0547">Nucleotide-binding</keyword>
<proteinExistence type="inferred from homology"/>
<dbReference type="GO" id="GO:0000166">
    <property type="term" value="F:nucleotide binding"/>
    <property type="evidence" value="ECO:0007669"/>
    <property type="project" value="UniProtKB-KW"/>
</dbReference>
<accession>A0ABD3QK70</accession>
<evidence type="ECO:0000256" key="2">
    <source>
        <dbReference type="ARBA" id="ARBA00022729"/>
    </source>
</evidence>
<protein>
    <recommendedName>
        <fullName evidence="8">5'-nucleotidase</fullName>
    </recommendedName>
</protein>
<dbReference type="EMBL" id="JABMIG020000048">
    <property type="protein sequence ID" value="KAL3798150.1"/>
    <property type="molecule type" value="Genomic_DNA"/>
</dbReference>
<dbReference type="SUPFAM" id="SSF56300">
    <property type="entry name" value="Metallo-dependent phosphatases"/>
    <property type="match status" value="1"/>
</dbReference>
<evidence type="ECO:0000259" key="5">
    <source>
        <dbReference type="Pfam" id="PF02872"/>
    </source>
</evidence>
<keyword evidence="2" id="KW-0732">Signal</keyword>
<dbReference type="PANTHER" id="PTHR11575:SF48">
    <property type="entry name" value="5'-NUCLEOTIDASE"/>
    <property type="match status" value="1"/>
</dbReference>
<dbReference type="InterPro" id="IPR036907">
    <property type="entry name" value="5'-Nucleotdase_C_sf"/>
</dbReference>
<sequence length="608" mass="66300">MSDPATHPSQTNTRHHRLSLISVNDVYSFDDYDTTGSPRGGWSRASTLIKTLKERYTNSDDATSDDRTVLVTANGDVLGGSSLLQHSQGKVAVEVMNAIPVDLAVLGNHEFDYGDEVLMERIEESSCAWLGSNVYFPTESIVGKSSLADEHGYFPGVRGEGMVYNLSDNLKLGVFGLVTKQTPKISYPSPKVIFDADVVSVARKTAELLRSRGAQIIVAITHMSEAEDLLLASDKVAGVDLIIGGHEHEPLSVMVHRGEGDDGHEPGDYGDAAADGDHVRHNEGGILVFKCGMNAYWVGTVDLDIEYESVESNSDSGRDSQNIKVTSISTSWAMHVVSSRISEDSQVSEIVQRCRKETDERMLVASFGEQIASSLKLDDVIASIGKSNERISSILPLDTRMSSVRRREATGGNLVADAMHWLLESTMQAQADCPPLPMMAMINGGFIRADRLYQPGSDFRVRHLLKELPFPRGIVVLKLEGKHLRDAIGQQLKGSSRGPTGSYPHLSHNTRLVYSISSGEKESNEEVIAIHSLTVNGSEVLDGQKYLIAVTGFVADGSEGCTSWLHSTRINNPAGDMKMSCVLLKYLQQHPVIVPRLEGRVVKICQPV</sequence>
<dbReference type="Gene3D" id="3.60.21.10">
    <property type="match status" value="1"/>
</dbReference>
<reference evidence="6 7" key="1">
    <citation type="journal article" date="2020" name="G3 (Bethesda)">
        <title>Improved Reference Genome for Cyclotella cryptica CCMP332, a Model for Cell Wall Morphogenesis, Salinity Adaptation, and Lipid Production in Diatoms (Bacillariophyta).</title>
        <authorList>
            <person name="Roberts W.R."/>
            <person name="Downey K.M."/>
            <person name="Ruck E.C."/>
            <person name="Traller J.C."/>
            <person name="Alverson A.J."/>
        </authorList>
    </citation>
    <scope>NUCLEOTIDE SEQUENCE [LARGE SCALE GENOMIC DNA]</scope>
    <source>
        <strain evidence="6 7">CCMP332</strain>
    </source>
</reference>
<gene>
    <name evidence="6" type="ORF">HJC23_005711</name>
</gene>
<dbReference type="Pfam" id="PF00149">
    <property type="entry name" value="Metallophos"/>
    <property type="match status" value="1"/>
</dbReference>